<reference evidence="1" key="2">
    <citation type="submission" date="2021-04" db="EMBL/GenBank/DDBJ databases">
        <authorList>
            <person name="Gilroy R."/>
        </authorList>
    </citation>
    <scope>NUCLEOTIDE SEQUENCE</scope>
    <source>
        <strain evidence="1">ChiGjej3B3-11674</strain>
    </source>
</reference>
<gene>
    <name evidence="1" type="ORF">H9911_00260</name>
</gene>
<dbReference type="InterPro" id="IPR010106">
    <property type="entry name" value="RpnA"/>
</dbReference>
<sequence>MEEKTKLNMQMYDAESILAPLQKLNLMDDFLFDAATGDLETCRIIIELSLGIRIRNIAWKEGQKVIRNLPGNRGIRMDFYVEDDRGRVFDVEMQKRNEGNIPKRTRFYQALIDAPMLKSGERGFDSLKPAYIVVICGFDLYGYGLYRYTFDNRCKEIPDLVMGDECSKIILNTKGKSEDGVDRALIDFLHYVEKSSDENVPEDCDERLKHLHKKIHQIKMSEEIGVSYMKMEERDRLIRDEGLRRGRAEGRAEGESRLISIIRRKVSRGMGAAEIADLLEIPCAAAEAVTEALMLHPDWTDLQIAEELLSGENLADSDLTTGFPPA</sequence>
<proteinExistence type="predicted"/>
<dbReference type="Proteomes" id="UP000823897">
    <property type="component" value="Unassembled WGS sequence"/>
</dbReference>
<dbReference type="AlphaFoldDB" id="A0A9D2R520"/>
<evidence type="ECO:0000313" key="1">
    <source>
        <dbReference type="EMBL" id="HJD32956.1"/>
    </source>
</evidence>
<organism evidence="1 2">
    <name type="scientific">Candidatus Mediterraneibacter tabaqchaliae</name>
    <dbReference type="NCBI Taxonomy" id="2838689"/>
    <lineage>
        <taxon>Bacteria</taxon>
        <taxon>Bacillati</taxon>
        <taxon>Bacillota</taxon>
        <taxon>Clostridia</taxon>
        <taxon>Lachnospirales</taxon>
        <taxon>Lachnospiraceae</taxon>
        <taxon>Mediterraneibacter</taxon>
    </lineage>
</organism>
<dbReference type="Pfam" id="PF12784">
    <property type="entry name" value="PDDEXK_2"/>
    <property type="match status" value="1"/>
</dbReference>
<name>A0A9D2R520_9FIRM</name>
<reference evidence="1" key="1">
    <citation type="journal article" date="2021" name="PeerJ">
        <title>Extensive microbial diversity within the chicken gut microbiome revealed by metagenomics and culture.</title>
        <authorList>
            <person name="Gilroy R."/>
            <person name="Ravi A."/>
            <person name="Getino M."/>
            <person name="Pursley I."/>
            <person name="Horton D.L."/>
            <person name="Alikhan N.F."/>
            <person name="Baker D."/>
            <person name="Gharbi K."/>
            <person name="Hall N."/>
            <person name="Watson M."/>
            <person name="Adriaenssens E.M."/>
            <person name="Foster-Nyarko E."/>
            <person name="Jarju S."/>
            <person name="Secka A."/>
            <person name="Antonio M."/>
            <person name="Oren A."/>
            <person name="Chaudhuri R.R."/>
            <person name="La Ragione R."/>
            <person name="Hildebrand F."/>
            <person name="Pallen M.J."/>
        </authorList>
    </citation>
    <scope>NUCLEOTIDE SEQUENCE</scope>
    <source>
        <strain evidence="1">ChiGjej3B3-11674</strain>
    </source>
</reference>
<dbReference type="NCBIfam" id="TIGR01784">
    <property type="entry name" value="T_den_put_tspse"/>
    <property type="match status" value="1"/>
</dbReference>
<comment type="caution">
    <text evidence="1">The sequence shown here is derived from an EMBL/GenBank/DDBJ whole genome shotgun (WGS) entry which is preliminary data.</text>
</comment>
<dbReference type="PANTHER" id="PTHR41317:SF1">
    <property type="entry name" value="PD-(D_E)XK NUCLEASE FAMILY TRANSPOSASE"/>
    <property type="match status" value="1"/>
</dbReference>
<evidence type="ECO:0000313" key="2">
    <source>
        <dbReference type="Proteomes" id="UP000823897"/>
    </source>
</evidence>
<dbReference type="PANTHER" id="PTHR41317">
    <property type="entry name" value="PD-(D_E)XK NUCLEASE FAMILY TRANSPOSASE"/>
    <property type="match status" value="1"/>
</dbReference>
<protein>
    <submittedName>
        <fullName evidence="1">Rpn family recombination-promoting nuclease/putative transposase</fullName>
    </submittedName>
</protein>
<accession>A0A9D2R520</accession>
<dbReference type="EMBL" id="DWUV01000007">
    <property type="protein sequence ID" value="HJD32956.1"/>
    <property type="molecule type" value="Genomic_DNA"/>
</dbReference>